<gene>
    <name evidence="1" type="ORF">BTG_33473</name>
</gene>
<accession>A0A9W3P1C5</accession>
<proteinExistence type="predicted"/>
<reference evidence="1 2" key="1">
    <citation type="submission" date="2012-08" db="EMBL/GenBank/DDBJ databases">
        <authorList>
            <person name="Doggett N."/>
            <person name="Teshima H."/>
            <person name="Bruce D."/>
            <person name="Detter J.C."/>
            <person name="Johnson S.L."/>
            <person name="Han C."/>
        </authorList>
    </citation>
    <scope>NUCLEOTIDE SEQUENCE [LARGE SCALE GENOMIC DNA]</scope>
    <source>
        <strain evidence="1 2">HD-771</strain>
        <plasmid evidence="1 2">p05</plasmid>
    </source>
</reference>
<dbReference type="EMBL" id="CP003757">
    <property type="protein sequence ID" value="AFQ20024.1"/>
    <property type="molecule type" value="Genomic_DNA"/>
</dbReference>
<keyword evidence="1" id="KW-0614">Plasmid</keyword>
<name>A0A9W3P1C5_BACTU</name>
<sequence length="90" mass="9822">MEEVKSPRNKLDIEVNVETDEAQERIERLKKATEGCTKAFEELGDAIANVGALLNGNQAEAAPIEITALLDEKKLAECVQNADRVRGSIV</sequence>
<dbReference type="Proteomes" id="UP000005259">
    <property type="component" value="Plasmid p05"/>
</dbReference>
<protein>
    <submittedName>
        <fullName evidence="1">Uncharacterized protein</fullName>
    </submittedName>
</protein>
<evidence type="ECO:0000313" key="2">
    <source>
        <dbReference type="Proteomes" id="UP000005259"/>
    </source>
</evidence>
<dbReference type="KEGG" id="bti:BTG_33473"/>
<dbReference type="RefSeq" id="WP_000393236.1">
    <property type="nucleotide sequence ID" value="NC_018502.1"/>
</dbReference>
<geneLocation type="plasmid" evidence="1 2">
    <name>p05</name>
</geneLocation>
<dbReference type="AlphaFoldDB" id="A0A9W3P1C5"/>
<evidence type="ECO:0000313" key="1">
    <source>
        <dbReference type="EMBL" id="AFQ20024.1"/>
    </source>
</evidence>
<organism evidence="1 2">
    <name type="scientific">Bacillus thuringiensis HD-771</name>
    <dbReference type="NCBI Taxonomy" id="1218175"/>
    <lineage>
        <taxon>Bacteria</taxon>
        <taxon>Bacillati</taxon>
        <taxon>Bacillota</taxon>
        <taxon>Bacilli</taxon>
        <taxon>Bacillales</taxon>
        <taxon>Bacillaceae</taxon>
        <taxon>Bacillus</taxon>
        <taxon>Bacillus cereus group</taxon>
    </lineage>
</organism>